<proteinExistence type="inferred from homology"/>
<dbReference type="Proteomes" id="UP000298347">
    <property type="component" value="Unassembled WGS sequence"/>
</dbReference>
<evidence type="ECO:0000259" key="3">
    <source>
        <dbReference type="Pfam" id="PF09335"/>
    </source>
</evidence>
<feature type="transmembrane region" description="Helical" evidence="2">
    <location>
        <begin position="219"/>
        <end position="239"/>
    </location>
</feature>
<evidence type="ECO:0000256" key="1">
    <source>
        <dbReference type="ARBA" id="ARBA00010792"/>
    </source>
</evidence>
<keyword evidence="2" id="KW-0812">Transmembrane</keyword>
<dbReference type="OrthoDB" id="9782291at2"/>
<feature type="domain" description="VTT" evidence="3">
    <location>
        <begin position="29"/>
        <end position="155"/>
    </location>
</feature>
<keyword evidence="2" id="KW-1133">Transmembrane helix</keyword>
<feature type="transmembrane region" description="Helical" evidence="2">
    <location>
        <begin position="49"/>
        <end position="70"/>
    </location>
</feature>
<feature type="transmembrane region" description="Helical" evidence="2">
    <location>
        <begin position="340"/>
        <end position="358"/>
    </location>
</feature>
<gene>
    <name evidence="4" type="ORF">E4665_03425</name>
</gene>
<evidence type="ECO:0000313" key="4">
    <source>
        <dbReference type="EMBL" id="TGA99394.1"/>
    </source>
</evidence>
<feature type="transmembrane region" description="Helical" evidence="2">
    <location>
        <begin position="305"/>
        <end position="325"/>
    </location>
</feature>
<protein>
    <recommendedName>
        <fullName evidence="3">VTT domain-containing protein</fullName>
    </recommendedName>
</protein>
<comment type="caution">
    <text evidence="4">The sequence shown here is derived from an EMBL/GenBank/DDBJ whole genome shotgun (WGS) entry which is preliminary data.</text>
</comment>
<dbReference type="InterPro" id="IPR051311">
    <property type="entry name" value="DedA_domain"/>
</dbReference>
<dbReference type="EMBL" id="SRJD01000003">
    <property type="protein sequence ID" value="TGA99394.1"/>
    <property type="molecule type" value="Genomic_DNA"/>
</dbReference>
<accession>A0A4Z0GQ54</accession>
<dbReference type="PANTHER" id="PTHR42709">
    <property type="entry name" value="ALKALINE PHOSPHATASE LIKE PROTEIN"/>
    <property type="match status" value="1"/>
</dbReference>
<feature type="transmembrane region" description="Helical" evidence="2">
    <location>
        <begin position="135"/>
        <end position="158"/>
    </location>
</feature>
<dbReference type="AlphaFoldDB" id="A0A4Z0GQ54"/>
<name>A0A4Z0GQ54_9BACL</name>
<dbReference type="InterPro" id="IPR032816">
    <property type="entry name" value="VTT_dom"/>
</dbReference>
<dbReference type="PANTHER" id="PTHR42709:SF9">
    <property type="entry name" value="ALKALINE PHOSPHATASE LIKE PROTEIN"/>
    <property type="match status" value="1"/>
</dbReference>
<organism evidence="4 5">
    <name type="scientific">Sporolactobacillus shoreae</name>
    <dbReference type="NCBI Taxonomy" id="1465501"/>
    <lineage>
        <taxon>Bacteria</taxon>
        <taxon>Bacillati</taxon>
        <taxon>Bacillota</taxon>
        <taxon>Bacilli</taxon>
        <taxon>Bacillales</taxon>
        <taxon>Sporolactobacillaceae</taxon>
        <taxon>Sporolactobacillus</taxon>
    </lineage>
</organism>
<dbReference type="RefSeq" id="WP_135347418.1">
    <property type="nucleotide sequence ID" value="NZ_SRJD01000003.1"/>
</dbReference>
<keyword evidence="2" id="KW-0472">Membrane</keyword>
<dbReference type="Pfam" id="PF09335">
    <property type="entry name" value="VTT_dom"/>
    <property type="match status" value="1"/>
</dbReference>
<feature type="transmembrane region" description="Helical" evidence="2">
    <location>
        <begin position="272"/>
        <end position="293"/>
    </location>
</feature>
<reference evidence="4 5" key="1">
    <citation type="journal article" date="2015" name="Int. J. Syst. Evol. Microbiol.">
        <title>Sporolactobacillus shoreae sp. nov. and Sporolactobacillus spathodeae sp. nov., two spore-forming lactic acid bacteria isolated from tree barks in Thailand.</title>
        <authorList>
            <person name="Thamacharoensuk T."/>
            <person name="Kitahara M."/>
            <person name="Ohkuma M."/>
            <person name="Thongchul N."/>
            <person name="Tanasupawat S."/>
        </authorList>
    </citation>
    <scope>NUCLEOTIDE SEQUENCE [LARGE SCALE GENOMIC DNA]</scope>
    <source>
        <strain evidence="4 5">BK92</strain>
    </source>
</reference>
<feature type="transmembrane region" description="Helical" evidence="2">
    <location>
        <begin position="400"/>
        <end position="420"/>
    </location>
</feature>
<feature type="transmembrane region" description="Helical" evidence="2">
    <location>
        <begin position="170"/>
        <end position="189"/>
    </location>
</feature>
<sequence>MSGLVHLLNNYGYITVFLSLMLELILIPIPNEALLSYVGILSFHGKMNLVFSLLSAGAGGMVGVTVSYWIGYKLGAPFFRKFGHYIHMGPEKMERLSKWYGRYGKVLLIFSYFVPGIRHVASIISGVIRLPFRSFALFSYIGVFLWTGTFISLGYLLGPEWDKYQGIIKRWLVVASIIIGIFVLGYIIFKANRQYIKESALLLFQAVFKRYKSFVRIKVYIFLVLVSFVSLFTLMIGMVQDFISDEFDSFDTVSRTIISSLFNSNWRELMNAFLMFSSWIPCAVVSLVTVAVILMNHTNKWLEMLFFAITLSGSFLFSGVVHWLFRFLLSGKYISPDFPYEPSFILIVFYGFFLLMLIRHQKNYLFGALLFCLFLVFLLTYAVCGIYVGNVNPSDLMAGYVFGAVWLSGMILSLELFRLVSLSKENLKGDYVIKSE</sequence>
<feature type="transmembrane region" description="Helical" evidence="2">
    <location>
        <begin position="106"/>
        <end position="128"/>
    </location>
</feature>
<evidence type="ECO:0000256" key="2">
    <source>
        <dbReference type="SAM" id="Phobius"/>
    </source>
</evidence>
<keyword evidence="5" id="KW-1185">Reference proteome</keyword>
<evidence type="ECO:0000313" key="5">
    <source>
        <dbReference type="Proteomes" id="UP000298347"/>
    </source>
</evidence>
<comment type="similarity">
    <text evidence="1">Belongs to the DedA family.</text>
</comment>
<dbReference type="GO" id="GO:0005886">
    <property type="term" value="C:plasma membrane"/>
    <property type="evidence" value="ECO:0007669"/>
    <property type="project" value="TreeGrafter"/>
</dbReference>
<feature type="transmembrane region" description="Helical" evidence="2">
    <location>
        <begin position="365"/>
        <end position="388"/>
    </location>
</feature>